<organism evidence="4 5">
    <name type="scientific">Cognatiyoonia koreensis</name>
    <dbReference type="NCBI Taxonomy" id="364200"/>
    <lineage>
        <taxon>Bacteria</taxon>
        <taxon>Pseudomonadati</taxon>
        <taxon>Pseudomonadota</taxon>
        <taxon>Alphaproteobacteria</taxon>
        <taxon>Rhodobacterales</taxon>
        <taxon>Paracoccaceae</taxon>
        <taxon>Cognatiyoonia</taxon>
    </lineage>
</organism>
<dbReference type="Proteomes" id="UP000199167">
    <property type="component" value="Unassembled WGS sequence"/>
</dbReference>
<dbReference type="GO" id="GO:0004176">
    <property type="term" value="F:ATP-dependent peptidase activity"/>
    <property type="evidence" value="ECO:0007669"/>
    <property type="project" value="InterPro"/>
</dbReference>
<proteinExistence type="inferred from homology"/>
<dbReference type="InterPro" id="IPR001907">
    <property type="entry name" value="ClpP"/>
</dbReference>
<dbReference type="EMBL" id="FOIZ01000001">
    <property type="protein sequence ID" value="SEW17328.1"/>
    <property type="molecule type" value="Genomic_DNA"/>
</dbReference>
<evidence type="ECO:0000313" key="4">
    <source>
        <dbReference type="EMBL" id="SEW17328.1"/>
    </source>
</evidence>
<comment type="similarity">
    <text evidence="1">Belongs to the peptidase S14 family.</text>
</comment>
<dbReference type="InterPro" id="IPR029045">
    <property type="entry name" value="ClpP/crotonase-like_dom_sf"/>
</dbReference>
<protein>
    <submittedName>
        <fullName evidence="4">Clp protease</fullName>
    </submittedName>
</protein>
<evidence type="ECO:0000313" key="5">
    <source>
        <dbReference type="Proteomes" id="UP000199167"/>
    </source>
</evidence>
<accession>A0A1I0PSH8</accession>
<evidence type="ECO:0000256" key="2">
    <source>
        <dbReference type="SAM" id="MobiDB-lite"/>
    </source>
</evidence>
<keyword evidence="4" id="KW-0378">Hydrolase</keyword>
<feature type="transmembrane region" description="Helical" evidence="3">
    <location>
        <begin position="12"/>
        <end position="33"/>
    </location>
</feature>
<gene>
    <name evidence="4" type="ORF">SAMN04488515_1397</name>
</gene>
<feature type="region of interest" description="Disordered" evidence="2">
    <location>
        <begin position="43"/>
        <end position="77"/>
    </location>
</feature>
<dbReference type="PRINTS" id="PR00127">
    <property type="entry name" value="CLPPROTEASEP"/>
</dbReference>
<dbReference type="GO" id="GO:0004252">
    <property type="term" value="F:serine-type endopeptidase activity"/>
    <property type="evidence" value="ECO:0007669"/>
    <property type="project" value="InterPro"/>
</dbReference>
<keyword evidence="4" id="KW-0645">Protease</keyword>
<dbReference type="Pfam" id="PF00574">
    <property type="entry name" value="CLP_protease"/>
    <property type="match status" value="1"/>
</dbReference>
<dbReference type="AlphaFoldDB" id="A0A1I0PSH8"/>
<dbReference type="STRING" id="364200.SAMN04488515_1397"/>
<dbReference type="OrthoDB" id="5936191at2"/>
<keyword evidence="5" id="KW-1185">Reference proteome</keyword>
<name>A0A1I0PSH8_9RHOB</name>
<sequence>MKTYDTTRILRWVFGLQLVFAAVLLSGDLIRVLPQIAFPSSAPELTQPLGPGDQTRRYDPSDITPRQARPGSRPIPVTEDMPSRLLFEYVSWNNEPTVTITGQIGAGDADRFLDFLKDNQTTPVQAYLNSPGGSVQDALAIGREMRRLEMNSAMTASDICLSACPYLLAAGMNRTVEDGALVGVHQHFFGENTALPAFLAVEDIQRGQGEVMAYLDDMGIDPLIMQHALVTPPDEIYLLTPEELERYGLVGSTAEVAPE</sequence>
<keyword evidence="3" id="KW-0472">Membrane</keyword>
<dbReference type="SUPFAM" id="SSF52096">
    <property type="entry name" value="ClpP/crotonase"/>
    <property type="match status" value="1"/>
</dbReference>
<keyword evidence="3" id="KW-0812">Transmembrane</keyword>
<keyword evidence="3" id="KW-1133">Transmembrane helix</keyword>
<dbReference type="RefSeq" id="WP_089991979.1">
    <property type="nucleotide sequence ID" value="NZ_FOIZ01000001.1"/>
</dbReference>
<evidence type="ECO:0000256" key="1">
    <source>
        <dbReference type="ARBA" id="ARBA00007039"/>
    </source>
</evidence>
<dbReference type="InterPro" id="IPR023562">
    <property type="entry name" value="ClpP/TepA"/>
</dbReference>
<reference evidence="4 5" key="1">
    <citation type="submission" date="2016-10" db="EMBL/GenBank/DDBJ databases">
        <authorList>
            <person name="de Groot N.N."/>
        </authorList>
    </citation>
    <scope>NUCLEOTIDE SEQUENCE [LARGE SCALE GENOMIC DNA]</scope>
    <source>
        <strain evidence="4 5">DSM 17925</strain>
    </source>
</reference>
<dbReference type="Gene3D" id="3.90.226.10">
    <property type="entry name" value="2-enoyl-CoA Hydratase, Chain A, domain 1"/>
    <property type="match status" value="1"/>
</dbReference>
<dbReference type="GO" id="GO:0006508">
    <property type="term" value="P:proteolysis"/>
    <property type="evidence" value="ECO:0007669"/>
    <property type="project" value="UniProtKB-KW"/>
</dbReference>
<evidence type="ECO:0000256" key="3">
    <source>
        <dbReference type="SAM" id="Phobius"/>
    </source>
</evidence>